<accession>A0A7W7K1Z4</accession>
<evidence type="ECO:0000313" key="2">
    <source>
        <dbReference type="EMBL" id="MBB4838935.1"/>
    </source>
</evidence>
<dbReference type="AlphaFoldDB" id="A0A7W7K1Z4"/>
<name>A0A7W7K1Z4_9SPHN</name>
<evidence type="ECO:0008006" key="4">
    <source>
        <dbReference type="Google" id="ProtNLM"/>
    </source>
</evidence>
<keyword evidence="1" id="KW-0732">Signal</keyword>
<reference evidence="2 3" key="1">
    <citation type="submission" date="2020-08" db="EMBL/GenBank/DDBJ databases">
        <title>Functional genomics of gut bacteria from endangered species of beetles.</title>
        <authorList>
            <person name="Carlos-Shanley C."/>
        </authorList>
    </citation>
    <scope>NUCLEOTIDE SEQUENCE [LARGE SCALE GENOMIC DNA]</scope>
    <source>
        <strain evidence="2 3">S00224</strain>
    </source>
</reference>
<evidence type="ECO:0000256" key="1">
    <source>
        <dbReference type="SAM" id="SignalP"/>
    </source>
</evidence>
<gene>
    <name evidence="2" type="ORF">HNP52_002004</name>
</gene>
<evidence type="ECO:0000313" key="3">
    <source>
        <dbReference type="Proteomes" id="UP000575241"/>
    </source>
</evidence>
<dbReference type="Proteomes" id="UP000575241">
    <property type="component" value="Unassembled WGS sequence"/>
</dbReference>
<comment type="caution">
    <text evidence="2">The sequence shown here is derived from an EMBL/GenBank/DDBJ whole genome shotgun (WGS) entry which is preliminary data.</text>
</comment>
<feature type="signal peptide" evidence="1">
    <location>
        <begin position="1"/>
        <end position="24"/>
    </location>
</feature>
<keyword evidence="3" id="KW-1185">Reference proteome</keyword>
<proteinExistence type="predicted"/>
<protein>
    <recommendedName>
        <fullName evidence="4">Lipocalin-like protein</fullName>
    </recommendedName>
</protein>
<dbReference type="EMBL" id="JACHLN010000002">
    <property type="protein sequence ID" value="MBB4838935.1"/>
    <property type="molecule type" value="Genomic_DNA"/>
</dbReference>
<sequence length="188" mass="20040">MKSCPVLVTLLVVPALFAAATVWANGDEPKLAGNWSQASTGQELVIAPKFKLQPSMTPNYGTSLGGTVGTGSYTNTTIVTEATPMRVDRRMSLSIRPDGSYSWRITKTQPEGARCTRTIEQEKHGRVSIAGDKISFATNSGTEAWRSSCGKSGTGTVAAITETYRYSLAGGALSVRGSGGVNWQFRRN</sequence>
<feature type="chain" id="PRO_5031512980" description="Lipocalin-like protein" evidence="1">
    <location>
        <begin position="25"/>
        <end position="188"/>
    </location>
</feature>
<dbReference type="RefSeq" id="WP_184166255.1">
    <property type="nucleotide sequence ID" value="NZ_JACHLN010000002.1"/>
</dbReference>
<organism evidence="2 3">
    <name type="scientific">Sphingomonas kyeonggiensis</name>
    <dbReference type="NCBI Taxonomy" id="1268553"/>
    <lineage>
        <taxon>Bacteria</taxon>
        <taxon>Pseudomonadati</taxon>
        <taxon>Pseudomonadota</taxon>
        <taxon>Alphaproteobacteria</taxon>
        <taxon>Sphingomonadales</taxon>
        <taxon>Sphingomonadaceae</taxon>
        <taxon>Sphingomonas</taxon>
    </lineage>
</organism>